<dbReference type="GO" id="GO:0009252">
    <property type="term" value="P:peptidoglycan biosynthetic process"/>
    <property type="evidence" value="ECO:0007669"/>
    <property type="project" value="UniProtKB-KW"/>
</dbReference>
<keyword evidence="13" id="KW-0961">Cell wall biogenesis/degradation</keyword>
<dbReference type="PANTHER" id="PTHR30627">
    <property type="entry name" value="PEPTIDOGLYCAN D,D-TRANSPEPTIDASE"/>
    <property type="match status" value="1"/>
</dbReference>
<dbReference type="GO" id="GO:0071555">
    <property type="term" value="P:cell wall organization"/>
    <property type="evidence" value="ECO:0007669"/>
    <property type="project" value="UniProtKB-KW"/>
</dbReference>
<dbReference type="SUPFAM" id="SSF56519">
    <property type="entry name" value="Penicillin binding protein dimerisation domain"/>
    <property type="match status" value="1"/>
</dbReference>
<evidence type="ECO:0000256" key="5">
    <source>
        <dbReference type="ARBA" id="ARBA00022645"/>
    </source>
</evidence>
<evidence type="ECO:0000259" key="14">
    <source>
        <dbReference type="Pfam" id="PF00905"/>
    </source>
</evidence>
<dbReference type="InterPro" id="IPR017790">
    <property type="entry name" value="Penicillin-binding_protein_2"/>
</dbReference>
<evidence type="ECO:0000256" key="7">
    <source>
        <dbReference type="ARBA" id="ARBA00022692"/>
    </source>
</evidence>
<keyword evidence="16" id="KW-0132">Cell division</keyword>
<keyword evidence="12" id="KW-0472">Membrane</keyword>
<evidence type="ECO:0000256" key="3">
    <source>
        <dbReference type="ARBA" id="ARBA00022475"/>
    </source>
</evidence>
<evidence type="ECO:0000256" key="8">
    <source>
        <dbReference type="ARBA" id="ARBA00022801"/>
    </source>
</evidence>
<dbReference type="AlphaFoldDB" id="A0A6S6U042"/>
<dbReference type="PANTHER" id="PTHR30627:SF2">
    <property type="entry name" value="PEPTIDOGLYCAN D,D-TRANSPEPTIDASE MRDA"/>
    <property type="match status" value="1"/>
</dbReference>
<dbReference type="Gene3D" id="3.30.1390.30">
    <property type="entry name" value="Penicillin-binding protein 2a, domain 3"/>
    <property type="match status" value="1"/>
</dbReference>
<name>A0A6S6U042_9BACT</name>
<accession>A0A6S6U042</accession>
<evidence type="ECO:0000256" key="4">
    <source>
        <dbReference type="ARBA" id="ARBA00022519"/>
    </source>
</evidence>
<protein>
    <submittedName>
        <fullName evidence="16">Cell division protein FtsI [Peptidoglycan synthetase] (EC)</fullName>
        <ecNumber evidence="16">2.4.1.129</ecNumber>
    </submittedName>
</protein>
<evidence type="ECO:0000256" key="11">
    <source>
        <dbReference type="ARBA" id="ARBA00022989"/>
    </source>
</evidence>
<dbReference type="Pfam" id="PF03717">
    <property type="entry name" value="PBP_dimer"/>
    <property type="match status" value="1"/>
</dbReference>
<evidence type="ECO:0000256" key="13">
    <source>
        <dbReference type="ARBA" id="ARBA00023316"/>
    </source>
</evidence>
<dbReference type="InterPro" id="IPR005311">
    <property type="entry name" value="PBP_dimer"/>
</dbReference>
<keyword evidence="16" id="KW-0808">Transferase</keyword>
<comment type="subcellular location">
    <subcellularLocation>
        <location evidence="2">Cell membrane</location>
    </subcellularLocation>
    <subcellularLocation>
        <location evidence="1">Membrane</location>
        <topology evidence="1">Single-pass membrane protein</topology>
    </subcellularLocation>
</comment>
<dbReference type="InterPro" id="IPR012338">
    <property type="entry name" value="Beta-lactam/transpept-like"/>
</dbReference>
<evidence type="ECO:0000256" key="12">
    <source>
        <dbReference type="ARBA" id="ARBA00023136"/>
    </source>
</evidence>
<dbReference type="GO" id="GO:0009002">
    <property type="term" value="F:serine-type D-Ala-D-Ala carboxypeptidase activity"/>
    <property type="evidence" value="ECO:0007669"/>
    <property type="project" value="InterPro"/>
</dbReference>
<dbReference type="GO" id="GO:0008658">
    <property type="term" value="F:penicillin binding"/>
    <property type="evidence" value="ECO:0007669"/>
    <property type="project" value="InterPro"/>
</dbReference>
<feature type="domain" description="Penicillin-binding protein transpeptidase" evidence="14">
    <location>
        <begin position="256"/>
        <end position="588"/>
    </location>
</feature>
<keyword evidence="6" id="KW-0645">Protease</keyword>
<dbReference type="InterPro" id="IPR036138">
    <property type="entry name" value="PBP_dimer_sf"/>
</dbReference>
<evidence type="ECO:0000256" key="9">
    <source>
        <dbReference type="ARBA" id="ARBA00022960"/>
    </source>
</evidence>
<dbReference type="GO" id="GO:0051301">
    <property type="term" value="P:cell division"/>
    <property type="evidence" value="ECO:0007669"/>
    <property type="project" value="UniProtKB-KW"/>
</dbReference>
<dbReference type="EMBL" id="CACVAS010000128">
    <property type="protein sequence ID" value="CAA6825054.1"/>
    <property type="molecule type" value="Genomic_DNA"/>
</dbReference>
<evidence type="ECO:0000313" key="16">
    <source>
        <dbReference type="EMBL" id="CAA6825054.1"/>
    </source>
</evidence>
<keyword evidence="7" id="KW-0812">Transmembrane</keyword>
<keyword evidence="11" id="KW-1133">Transmembrane helix</keyword>
<dbReference type="GO" id="GO:0008360">
    <property type="term" value="P:regulation of cell shape"/>
    <property type="evidence" value="ECO:0007669"/>
    <property type="project" value="UniProtKB-KW"/>
</dbReference>
<dbReference type="SUPFAM" id="SSF56601">
    <property type="entry name" value="beta-lactamase/transpeptidase-like"/>
    <property type="match status" value="1"/>
</dbReference>
<evidence type="ECO:0000259" key="15">
    <source>
        <dbReference type="Pfam" id="PF03717"/>
    </source>
</evidence>
<feature type="domain" description="Penicillin-binding protein dimerisation" evidence="15">
    <location>
        <begin position="47"/>
        <end position="219"/>
    </location>
</feature>
<dbReference type="InterPro" id="IPR050515">
    <property type="entry name" value="Beta-lactam/transpept"/>
</dbReference>
<dbReference type="EC" id="2.4.1.129" evidence="16"/>
<dbReference type="InterPro" id="IPR001460">
    <property type="entry name" value="PCN-bd_Tpept"/>
</dbReference>
<dbReference type="GO" id="GO:0006508">
    <property type="term" value="P:proteolysis"/>
    <property type="evidence" value="ECO:0007669"/>
    <property type="project" value="UniProtKB-KW"/>
</dbReference>
<dbReference type="GO" id="GO:0005886">
    <property type="term" value="C:plasma membrane"/>
    <property type="evidence" value="ECO:0007669"/>
    <property type="project" value="UniProtKB-SubCell"/>
</dbReference>
<keyword evidence="3" id="KW-1003">Cell membrane</keyword>
<dbReference type="GO" id="GO:0071972">
    <property type="term" value="F:peptidoglycan L,D-transpeptidase activity"/>
    <property type="evidence" value="ECO:0007669"/>
    <property type="project" value="TreeGrafter"/>
</dbReference>
<evidence type="ECO:0000256" key="1">
    <source>
        <dbReference type="ARBA" id="ARBA00004167"/>
    </source>
</evidence>
<keyword evidence="8" id="KW-0378">Hydrolase</keyword>
<dbReference type="Pfam" id="PF00905">
    <property type="entry name" value="Transpeptidase"/>
    <property type="match status" value="1"/>
</dbReference>
<dbReference type="Gene3D" id="3.40.710.10">
    <property type="entry name" value="DD-peptidase/beta-lactamase superfamily"/>
    <property type="match status" value="1"/>
</dbReference>
<gene>
    <name evidence="16" type="ORF">HELGO_WM7041</name>
</gene>
<dbReference type="NCBIfam" id="TIGR03423">
    <property type="entry name" value="pbp2_mrdA"/>
    <property type="match status" value="1"/>
</dbReference>
<keyword evidence="5" id="KW-0121">Carboxypeptidase</keyword>
<keyword evidence="16" id="KW-0328">Glycosyltransferase</keyword>
<evidence type="ECO:0000256" key="6">
    <source>
        <dbReference type="ARBA" id="ARBA00022670"/>
    </source>
</evidence>
<keyword evidence="9" id="KW-0133">Cell shape</keyword>
<reference evidence="16" key="1">
    <citation type="submission" date="2020-01" db="EMBL/GenBank/DDBJ databases">
        <authorList>
            <person name="Meier V. D."/>
            <person name="Meier V D."/>
        </authorList>
    </citation>
    <scope>NUCLEOTIDE SEQUENCE</scope>
    <source>
        <strain evidence="16">HLG_WM_MAG_01</strain>
    </source>
</reference>
<dbReference type="GO" id="GO:0016757">
    <property type="term" value="F:glycosyltransferase activity"/>
    <property type="evidence" value="ECO:0007669"/>
    <property type="project" value="UniProtKB-KW"/>
</dbReference>
<organism evidence="16">
    <name type="scientific">uncultured Sulfurovum sp</name>
    <dbReference type="NCBI Taxonomy" id="269237"/>
    <lineage>
        <taxon>Bacteria</taxon>
        <taxon>Pseudomonadati</taxon>
        <taxon>Campylobacterota</taxon>
        <taxon>Epsilonproteobacteria</taxon>
        <taxon>Campylobacterales</taxon>
        <taxon>Sulfurovaceae</taxon>
        <taxon>Sulfurovum</taxon>
        <taxon>environmental samples</taxon>
    </lineage>
</organism>
<evidence type="ECO:0000256" key="10">
    <source>
        <dbReference type="ARBA" id="ARBA00022984"/>
    </source>
</evidence>
<keyword evidence="16" id="KW-0131">Cell cycle</keyword>
<keyword evidence="10" id="KW-0573">Peptidoglycan synthesis</keyword>
<sequence length="598" mass="67847">MKYKFIIFIFILFWGGMIARLYHVSIKSNFYYAELAKDNIESKRFVKPVRGEIFDINGNLLAMNQIGFSISVMPHLKQTDKRLNAVVDKLVETFPDLNKTVMMKVYKKHNSPYNHKFIKVVDFIHYPKMMGAYPKLSLLKEMRIEAETKRYYPYGKYSAHIVGYTGRSNKKENEKDEVVDVVGKVGKTGLERHYNKVLQGELGHVISKVTATNKEVETLEKIHPRDNKNIKLNVDILLQQMIYERFKESKEVGVAIVMRTNGEVLSAVSYPSYDPNLFVGGISTKDWKALQEDLAHPFTNKFIHGTYPPGSTIKMGMALAYSQSLQGILNHNEHCSGGITLGKGKGKRKFRCWSRWGHGPVDLRKSIRESCDVYFYNKSLKVGINAMSKQLRSFGLGVKTGVDLPREYNGVMPDKAWKKKRYNQSWYMGETVISSIGQGYSLVTPLQVARYTALMATSKLVTPRIAKEVDGNETKGKTKTIPFDAHYLSEIRKGMYDVCNVRGGTAYKTMKNLPIVVAGKTGTSQVTSIPQSTVKRLKEEELAYFKRSHAWITTYAPYDNPKYIVAVLVEHGGHGGSTSGPIAADIYKWLYAQGYFKE</sequence>
<dbReference type="Gene3D" id="3.90.1310.10">
    <property type="entry name" value="Penicillin-binding protein 2a (Domain 2)"/>
    <property type="match status" value="1"/>
</dbReference>
<proteinExistence type="predicted"/>
<keyword evidence="4" id="KW-0997">Cell inner membrane</keyword>
<evidence type="ECO:0000256" key="2">
    <source>
        <dbReference type="ARBA" id="ARBA00004236"/>
    </source>
</evidence>